<feature type="region of interest" description="Disordered" evidence="1">
    <location>
        <begin position="106"/>
        <end position="171"/>
    </location>
</feature>
<reference evidence="2" key="1">
    <citation type="submission" date="2021-03" db="EMBL/GenBank/DDBJ databases">
        <title>Comparative genomics and phylogenomic investigation of the class Geoglossomycetes provide insights into ecological specialization and systematics.</title>
        <authorList>
            <person name="Melie T."/>
            <person name="Pirro S."/>
            <person name="Miller A.N."/>
            <person name="Quandt A."/>
        </authorList>
    </citation>
    <scope>NUCLEOTIDE SEQUENCE</scope>
    <source>
        <strain evidence="2">CAQ_001_2017</strain>
    </source>
</reference>
<gene>
    <name evidence="2" type="ORF">GP486_001662</name>
</gene>
<proteinExistence type="predicted"/>
<dbReference type="Proteomes" id="UP000750711">
    <property type="component" value="Unassembled WGS sequence"/>
</dbReference>
<feature type="compositionally biased region" description="Basic and acidic residues" evidence="1">
    <location>
        <begin position="111"/>
        <end position="134"/>
    </location>
</feature>
<accession>A0A9P8LGK0</accession>
<comment type="caution">
    <text evidence="2">The sequence shown here is derived from an EMBL/GenBank/DDBJ whole genome shotgun (WGS) entry which is preliminary data.</text>
</comment>
<dbReference type="PANTHER" id="PTHR28527">
    <property type="entry name" value="MATING-TYPE SWITCHING PROTEIN SWI2-RELATED"/>
    <property type="match status" value="1"/>
</dbReference>
<keyword evidence="3" id="KW-1185">Reference proteome</keyword>
<dbReference type="EMBL" id="JAGHQM010000157">
    <property type="protein sequence ID" value="KAH0564942.1"/>
    <property type="molecule type" value="Genomic_DNA"/>
</dbReference>
<sequence length="171" mass="19274">MAQPPKSRQRNGVDFSNEPTLYPLLKEERYLERELRELKSELDTIEQARKIETKGEDEELVGLIEKWKGAARTAAEEVFGRVSDRVNRMGGPAAWKEMQKGKNGWVDEGFGDARRMNGGDRDEGRELDQLRNTDDEASDEDVSTVVSGSTHTPRSGVSVTFEKRNELNCSA</sequence>
<organism evidence="2 3">
    <name type="scientific">Trichoglossum hirsutum</name>
    <dbReference type="NCBI Taxonomy" id="265104"/>
    <lineage>
        <taxon>Eukaryota</taxon>
        <taxon>Fungi</taxon>
        <taxon>Dikarya</taxon>
        <taxon>Ascomycota</taxon>
        <taxon>Pezizomycotina</taxon>
        <taxon>Geoglossomycetes</taxon>
        <taxon>Geoglossales</taxon>
        <taxon>Geoglossaceae</taxon>
        <taxon>Trichoglossum</taxon>
    </lineage>
</organism>
<evidence type="ECO:0000313" key="2">
    <source>
        <dbReference type="EMBL" id="KAH0564942.1"/>
    </source>
</evidence>
<protein>
    <submittedName>
        <fullName evidence="2">Uncharacterized protein</fullName>
    </submittedName>
</protein>
<name>A0A9P8LGK0_9PEZI</name>
<dbReference type="AlphaFoldDB" id="A0A9P8LGK0"/>
<evidence type="ECO:0000256" key="1">
    <source>
        <dbReference type="SAM" id="MobiDB-lite"/>
    </source>
</evidence>
<dbReference type="GO" id="GO:0006310">
    <property type="term" value="P:DNA recombination"/>
    <property type="evidence" value="ECO:0007669"/>
    <property type="project" value="TreeGrafter"/>
</dbReference>
<dbReference type="Gene3D" id="6.10.140.1020">
    <property type="match status" value="1"/>
</dbReference>
<feature type="compositionally biased region" description="Polar residues" evidence="1">
    <location>
        <begin position="144"/>
        <end position="158"/>
    </location>
</feature>
<dbReference type="PANTHER" id="PTHR28527:SF1">
    <property type="entry name" value="SWI5-DEPENDENT RECOMBINATION DNA REPAIR PROTEIN 1"/>
    <property type="match status" value="1"/>
</dbReference>
<feature type="compositionally biased region" description="Basic and acidic residues" evidence="1">
    <location>
        <begin position="161"/>
        <end position="171"/>
    </location>
</feature>
<evidence type="ECO:0000313" key="3">
    <source>
        <dbReference type="Proteomes" id="UP000750711"/>
    </source>
</evidence>